<dbReference type="GO" id="GO:0008360">
    <property type="term" value="P:regulation of cell shape"/>
    <property type="evidence" value="ECO:0007669"/>
    <property type="project" value="UniProtKB-KW"/>
</dbReference>
<evidence type="ECO:0000259" key="11">
    <source>
        <dbReference type="Pfam" id="PF08245"/>
    </source>
</evidence>
<name>A0A239PT28_9PROT</name>
<evidence type="ECO:0000256" key="7">
    <source>
        <dbReference type="HAMAP-Rule" id="MF_00639"/>
    </source>
</evidence>
<evidence type="ECO:0000256" key="2">
    <source>
        <dbReference type="ARBA" id="ARBA00004752"/>
    </source>
</evidence>
<evidence type="ECO:0000256" key="6">
    <source>
        <dbReference type="ARBA" id="ARBA00022840"/>
    </source>
</evidence>
<evidence type="ECO:0000256" key="8">
    <source>
        <dbReference type="RuleBase" id="RU003664"/>
    </source>
</evidence>
<dbReference type="SUPFAM" id="SSF53623">
    <property type="entry name" value="MurD-like peptide ligases, catalytic domain"/>
    <property type="match status" value="1"/>
</dbReference>
<keyword evidence="6 7" id="KW-0067">ATP-binding</keyword>
<dbReference type="Gene3D" id="3.90.190.20">
    <property type="entry name" value="Mur ligase, C-terminal domain"/>
    <property type="match status" value="1"/>
</dbReference>
<dbReference type="GO" id="GO:0005524">
    <property type="term" value="F:ATP binding"/>
    <property type="evidence" value="ECO:0007669"/>
    <property type="project" value="UniProtKB-UniRule"/>
</dbReference>
<feature type="chain" id="PRO_5012783021" description="UDP-N-acetylmuramoylalanine--D-glutamate ligase" evidence="9">
    <location>
        <begin position="30"/>
        <end position="470"/>
    </location>
</feature>
<accession>A0A239PT28</accession>
<dbReference type="InterPro" id="IPR036565">
    <property type="entry name" value="Mur-like_cat_sf"/>
</dbReference>
<comment type="function">
    <text evidence="7 8">Cell wall formation. Catalyzes the addition of glutamate to the nucleotide precursor UDP-N-acetylmuramoyl-L-alanine (UMA).</text>
</comment>
<dbReference type="PANTHER" id="PTHR43692:SF1">
    <property type="entry name" value="UDP-N-ACETYLMURAMOYLALANINE--D-GLUTAMATE LIGASE"/>
    <property type="match status" value="1"/>
</dbReference>
<dbReference type="GO" id="GO:0005737">
    <property type="term" value="C:cytoplasm"/>
    <property type="evidence" value="ECO:0007669"/>
    <property type="project" value="UniProtKB-SubCell"/>
</dbReference>
<evidence type="ECO:0000313" key="12">
    <source>
        <dbReference type="EMBL" id="SNT73320.1"/>
    </source>
</evidence>
<keyword evidence="4 7" id="KW-0436">Ligase</keyword>
<dbReference type="Proteomes" id="UP000198346">
    <property type="component" value="Unassembled WGS sequence"/>
</dbReference>
<evidence type="ECO:0000313" key="13">
    <source>
        <dbReference type="Proteomes" id="UP000198346"/>
    </source>
</evidence>
<dbReference type="InterPro" id="IPR005762">
    <property type="entry name" value="MurD"/>
</dbReference>
<dbReference type="UniPathway" id="UPA00219"/>
<dbReference type="SUPFAM" id="SSF51984">
    <property type="entry name" value="MurCD N-terminal domain"/>
    <property type="match status" value="1"/>
</dbReference>
<dbReference type="NCBIfam" id="TIGR01087">
    <property type="entry name" value="murD"/>
    <property type="match status" value="1"/>
</dbReference>
<evidence type="ECO:0000259" key="10">
    <source>
        <dbReference type="Pfam" id="PF02875"/>
    </source>
</evidence>
<evidence type="ECO:0000256" key="4">
    <source>
        <dbReference type="ARBA" id="ARBA00022598"/>
    </source>
</evidence>
<comment type="catalytic activity">
    <reaction evidence="7 8">
        <text>UDP-N-acetyl-alpha-D-muramoyl-L-alanine + D-glutamate + ATP = UDP-N-acetyl-alpha-D-muramoyl-L-alanyl-D-glutamate + ADP + phosphate + H(+)</text>
        <dbReference type="Rhea" id="RHEA:16429"/>
        <dbReference type="ChEBI" id="CHEBI:15378"/>
        <dbReference type="ChEBI" id="CHEBI:29986"/>
        <dbReference type="ChEBI" id="CHEBI:30616"/>
        <dbReference type="ChEBI" id="CHEBI:43474"/>
        <dbReference type="ChEBI" id="CHEBI:83898"/>
        <dbReference type="ChEBI" id="CHEBI:83900"/>
        <dbReference type="ChEBI" id="CHEBI:456216"/>
        <dbReference type="EC" id="6.3.2.9"/>
    </reaction>
</comment>
<dbReference type="Pfam" id="PF08245">
    <property type="entry name" value="Mur_ligase_M"/>
    <property type="match status" value="1"/>
</dbReference>
<keyword evidence="3 7" id="KW-0963">Cytoplasm</keyword>
<proteinExistence type="inferred from homology"/>
<keyword evidence="7 8" id="KW-0961">Cell wall biogenesis/degradation</keyword>
<dbReference type="Gene3D" id="3.40.50.720">
    <property type="entry name" value="NAD(P)-binding Rossmann-like Domain"/>
    <property type="match status" value="1"/>
</dbReference>
<reference evidence="12 13" key="1">
    <citation type="submission" date="2017-07" db="EMBL/GenBank/DDBJ databases">
        <authorList>
            <person name="Sun Z.S."/>
            <person name="Albrecht U."/>
            <person name="Echele G."/>
            <person name="Lee C.C."/>
        </authorList>
    </citation>
    <scope>NUCLEOTIDE SEQUENCE [LARGE SCALE GENOMIC DNA]</scope>
    <source>
        <strain evidence="12 13">CGMCC 1.12710</strain>
    </source>
</reference>
<evidence type="ECO:0000256" key="5">
    <source>
        <dbReference type="ARBA" id="ARBA00022741"/>
    </source>
</evidence>
<dbReference type="GO" id="GO:0071555">
    <property type="term" value="P:cell wall organization"/>
    <property type="evidence" value="ECO:0007669"/>
    <property type="project" value="UniProtKB-KW"/>
</dbReference>
<evidence type="ECO:0000256" key="3">
    <source>
        <dbReference type="ARBA" id="ARBA00022490"/>
    </source>
</evidence>
<dbReference type="GO" id="GO:0008764">
    <property type="term" value="F:UDP-N-acetylmuramoylalanine-D-glutamate ligase activity"/>
    <property type="evidence" value="ECO:0007669"/>
    <property type="project" value="UniProtKB-UniRule"/>
</dbReference>
<dbReference type="GO" id="GO:0009252">
    <property type="term" value="P:peptidoglycan biosynthetic process"/>
    <property type="evidence" value="ECO:0007669"/>
    <property type="project" value="UniProtKB-UniRule"/>
</dbReference>
<keyword evidence="13" id="KW-1185">Reference proteome</keyword>
<dbReference type="OrthoDB" id="9809796at2"/>
<dbReference type="InterPro" id="IPR036615">
    <property type="entry name" value="Mur_ligase_C_dom_sf"/>
</dbReference>
<protein>
    <recommendedName>
        <fullName evidence="7 8">UDP-N-acetylmuramoylalanine--D-glutamate ligase</fullName>
        <ecNumber evidence="7 8">6.3.2.9</ecNumber>
    </recommendedName>
    <alternativeName>
        <fullName evidence="7">D-glutamic acid-adding enzyme</fullName>
    </alternativeName>
    <alternativeName>
        <fullName evidence="7">UDP-N-acetylmuramoyl-L-alanyl-D-glutamate synthetase</fullName>
    </alternativeName>
</protein>
<keyword evidence="7 8" id="KW-0133">Cell shape</keyword>
<keyword evidence="7 8" id="KW-0573">Peptidoglycan synthesis</keyword>
<comment type="similarity">
    <text evidence="7">Belongs to the MurCDEF family.</text>
</comment>
<dbReference type="Pfam" id="PF02875">
    <property type="entry name" value="Mur_ligase_C"/>
    <property type="match status" value="1"/>
</dbReference>
<feature type="binding site" evidence="7">
    <location>
        <begin position="123"/>
        <end position="129"/>
    </location>
    <ligand>
        <name>ATP</name>
        <dbReference type="ChEBI" id="CHEBI:30616"/>
    </ligand>
</feature>
<feature type="signal peptide" evidence="9">
    <location>
        <begin position="1"/>
        <end position="29"/>
    </location>
</feature>
<gene>
    <name evidence="7" type="primary">murD</name>
    <name evidence="12" type="ORF">SAMN06297382_1718</name>
</gene>
<dbReference type="InterPro" id="IPR013221">
    <property type="entry name" value="Mur_ligase_cen"/>
</dbReference>
<sequence length="470" mass="49320">MIPIPGVKKKKIGVFGLGVSGLAACEALAASGAQVFAWDENRAAREKTANTEYRAEHPKEWPWGELDALVLSPGVPLTHPRPHPIARKARAEKVELIGDVELFACALAASETSPRPRVVAVTGSNGKSTTTALIGHILREAGFDVSVGGNIGKPALALEPPSPGRVYVLELSSFQLDLTRSLRADVAAMLNIAPDHIDRHGDLAGYLAAKRRIFLNQQAEDTAIVGVDDAWAQGICAALCREGGRRVIPVSAEGALGRGVFALKGKLFCNLDGKTGEAGDIAHVAALKGAHNWQNAAAALAAATALGVAPAVAVRAMERFEGLPHRLEVVGRIGRVLYVNDSKATNADAAARALKTYRDIFWIAGGRPKEGGVASLRPLMDRVRGAYLIGEAAPLFEEQLAGAVPCAQCGDLPAALARASRDAAQSGLDAPVVLLAPACASYDQYANFEKRGEEFRRLVLAAARAAGEAA</sequence>
<dbReference type="HAMAP" id="MF_00639">
    <property type="entry name" value="MurD"/>
    <property type="match status" value="1"/>
</dbReference>
<dbReference type="AlphaFoldDB" id="A0A239PT28"/>
<dbReference type="GO" id="GO:0051301">
    <property type="term" value="P:cell division"/>
    <property type="evidence" value="ECO:0007669"/>
    <property type="project" value="UniProtKB-KW"/>
</dbReference>
<dbReference type="InterPro" id="IPR004101">
    <property type="entry name" value="Mur_ligase_C"/>
</dbReference>
<comment type="subcellular location">
    <subcellularLocation>
        <location evidence="1 7 8">Cytoplasm</location>
    </subcellularLocation>
</comment>
<evidence type="ECO:0000256" key="1">
    <source>
        <dbReference type="ARBA" id="ARBA00004496"/>
    </source>
</evidence>
<keyword evidence="7 8" id="KW-0132">Cell division</keyword>
<feature type="domain" description="Mur ligase central" evidence="11">
    <location>
        <begin position="121"/>
        <end position="303"/>
    </location>
</feature>
<keyword evidence="7 8" id="KW-0131">Cell cycle</keyword>
<feature type="domain" description="Mur ligase C-terminal" evidence="10">
    <location>
        <begin position="325"/>
        <end position="439"/>
    </location>
</feature>
<dbReference type="PANTHER" id="PTHR43692">
    <property type="entry name" value="UDP-N-ACETYLMURAMOYLALANINE--D-GLUTAMATE LIGASE"/>
    <property type="match status" value="1"/>
</dbReference>
<keyword evidence="9" id="KW-0732">Signal</keyword>
<dbReference type="RefSeq" id="WP_089412198.1">
    <property type="nucleotide sequence ID" value="NZ_FZQA01000003.1"/>
</dbReference>
<organism evidence="12 13">
    <name type="scientific">Amphiplicatus metriothermophilus</name>
    <dbReference type="NCBI Taxonomy" id="1519374"/>
    <lineage>
        <taxon>Bacteria</taxon>
        <taxon>Pseudomonadati</taxon>
        <taxon>Pseudomonadota</taxon>
        <taxon>Alphaproteobacteria</taxon>
        <taxon>Parvularculales</taxon>
        <taxon>Parvularculaceae</taxon>
        <taxon>Amphiplicatus</taxon>
    </lineage>
</organism>
<dbReference type="Gene3D" id="3.40.1190.10">
    <property type="entry name" value="Mur-like, catalytic domain"/>
    <property type="match status" value="1"/>
</dbReference>
<dbReference type="SUPFAM" id="SSF53244">
    <property type="entry name" value="MurD-like peptide ligases, peptide-binding domain"/>
    <property type="match status" value="1"/>
</dbReference>
<evidence type="ECO:0000256" key="9">
    <source>
        <dbReference type="SAM" id="SignalP"/>
    </source>
</evidence>
<comment type="pathway">
    <text evidence="2 7 8">Cell wall biogenesis; peptidoglycan biosynthesis.</text>
</comment>
<dbReference type="EMBL" id="FZQA01000003">
    <property type="protein sequence ID" value="SNT73320.1"/>
    <property type="molecule type" value="Genomic_DNA"/>
</dbReference>
<keyword evidence="5 7" id="KW-0547">Nucleotide-binding</keyword>
<dbReference type="EC" id="6.3.2.9" evidence="7 8"/>